<evidence type="ECO:0000313" key="2">
    <source>
        <dbReference type="Proteomes" id="UP000245368"/>
    </source>
</evidence>
<organism evidence="1 2">
    <name type="scientific">Deinococcus irradiatisoli</name>
    <dbReference type="NCBI Taxonomy" id="2202254"/>
    <lineage>
        <taxon>Bacteria</taxon>
        <taxon>Thermotogati</taxon>
        <taxon>Deinococcota</taxon>
        <taxon>Deinococci</taxon>
        <taxon>Deinococcales</taxon>
        <taxon>Deinococcaceae</taxon>
        <taxon>Deinococcus</taxon>
    </lineage>
</organism>
<name>A0A2Z3JES5_9DEIO</name>
<keyword evidence="2" id="KW-1185">Reference proteome</keyword>
<dbReference type="AlphaFoldDB" id="A0A2Z3JES5"/>
<dbReference type="SUPFAM" id="SSF56112">
    <property type="entry name" value="Protein kinase-like (PK-like)"/>
    <property type="match status" value="1"/>
</dbReference>
<dbReference type="Gene3D" id="3.90.1200.10">
    <property type="match status" value="1"/>
</dbReference>
<dbReference type="InterPro" id="IPR006748">
    <property type="entry name" value="NH2Glyco/OHUrea_AB-resist_kin"/>
</dbReference>
<protein>
    <recommendedName>
        <fullName evidence="3">Aminoglycoside phosphotransferase</fullName>
    </recommendedName>
</protein>
<dbReference type="GO" id="GO:0019748">
    <property type="term" value="P:secondary metabolic process"/>
    <property type="evidence" value="ECO:0007669"/>
    <property type="project" value="InterPro"/>
</dbReference>
<proteinExistence type="predicted"/>
<sequence>MDGPERKEEGALITVPEGFAEVTLRREGEAGRAWLGRLPQQVETLCRTWGLSIDGPVLYGGLSLVVLVRRGEEPCALRIPWPHASQADEVAALRAWNGNGAVKVLEANDLALLLERLDPGRTLEGLPIAEALKIAGWLLRRLAVAAPPSSSFPTLQAQVQAFERDWPRDWERAGRPFPRTLLDSACRQALERAATASASLVHTDLHFGNVLAGTREPWLATDPRVVVGDLEYGVAPLLWTRLDELEAGGGVQWGLEVLVDAAQLNLDLARRWSVVRCLDYWLWGLNHGLTIDPERCRRVVAGLRS</sequence>
<dbReference type="OrthoDB" id="179394at2"/>
<dbReference type="Proteomes" id="UP000245368">
    <property type="component" value="Chromosome"/>
</dbReference>
<dbReference type="Pfam" id="PF04655">
    <property type="entry name" value="APH_6_hur"/>
    <property type="match status" value="1"/>
</dbReference>
<dbReference type="EMBL" id="CP029494">
    <property type="protein sequence ID" value="AWN23697.1"/>
    <property type="molecule type" value="Genomic_DNA"/>
</dbReference>
<dbReference type="InterPro" id="IPR011009">
    <property type="entry name" value="Kinase-like_dom_sf"/>
</dbReference>
<gene>
    <name evidence="1" type="ORF">DKM44_11040</name>
</gene>
<dbReference type="GO" id="GO:0016773">
    <property type="term" value="F:phosphotransferase activity, alcohol group as acceptor"/>
    <property type="evidence" value="ECO:0007669"/>
    <property type="project" value="InterPro"/>
</dbReference>
<reference evidence="1 2" key="1">
    <citation type="submission" date="2018-05" db="EMBL/GenBank/DDBJ databases">
        <title>Complete Genome Sequence of Deinococcus sp. strain 17bor-2.</title>
        <authorList>
            <person name="Srinivasan S."/>
        </authorList>
    </citation>
    <scope>NUCLEOTIDE SEQUENCE [LARGE SCALE GENOMIC DNA]</scope>
    <source>
        <strain evidence="1 2">17bor-2</strain>
    </source>
</reference>
<accession>A0A2Z3JES5</accession>
<dbReference type="KEGG" id="dez:DKM44_11040"/>
<evidence type="ECO:0000313" key="1">
    <source>
        <dbReference type="EMBL" id="AWN23697.1"/>
    </source>
</evidence>
<evidence type="ECO:0008006" key="3">
    <source>
        <dbReference type="Google" id="ProtNLM"/>
    </source>
</evidence>